<name>A0A822YZR6_NELNU</name>
<organism evidence="1 2">
    <name type="scientific">Nelumbo nucifera</name>
    <name type="common">Sacred lotus</name>
    <dbReference type="NCBI Taxonomy" id="4432"/>
    <lineage>
        <taxon>Eukaryota</taxon>
        <taxon>Viridiplantae</taxon>
        <taxon>Streptophyta</taxon>
        <taxon>Embryophyta</taxon>
        <taxon>Tracheophyta</taxon>
        <taxon>Spermatophyta</taxon>
        <taxon>Magnoliopsida</taxon>
        <taxon>Proteales</taxon>
        <taxon>Nelumbonaceae</taxon>
        <taxon>Nelumbo</taxon>
    </lineage>
</organism>
<dbReference type="EMBL" id="DUZY01000004">
    <property type="protein sequence ID" value="DAD34698.1"/>
    <property type="molecule type" value="Genomic_DNA"/>
</dbReference>
<sequence length="25" mass="3158">MIYSHEQCEQILFIRNSHERYLHLP</sequence>
<comment type="caution">
    <text evidence="1">The sequence shown here is derived from an EMBL/GenBank/DDBJ whole genome shotgun (WGS) entry which is preliminary data.</text>
</comment>
<dbReference type="AlphaFoldDB" id="A0A822YZR6"/>
<keyword evidence="2" id="KW-1185">Reference proteome</keyword>
<accession>A0A822YZR6</accession>
<proteinExistence type="predicted"/>
<protein>
    <submittedName>
        <fullName evidence="1">Uncharacterized protein</fullName>
    </submittedName>
</protein>
<dbReference type="Proteomes" id="UP000607653">
    <property type="component" value="Unassembled WGS sequence"/>
</dbReference>
<evidence type="ECO:0000313" key="2">
    <source>
        <dbReference type="Proteomes" id="UP000607653"/>
    </source>
</evidence>
<reference evidence="1 2" key="1">
    <citation type="journal article" date="2020" name="Mol. Biol. Evol.">
        <title>Distinct Expression and Methylation Patterns for Genes with Different Fates following a Single Whole-Genome Duplication in Flowering Plants.</title>
        <authorList>
            <person name="Shi T."/>
            <person name="Rahmani R.S."/>
            <person name="Gugger P.F."/>
            <person name="Wang M."/>
            <person name="Li H."/>
            <person name="Zhang Y."/>
            <person name="Li Z."/>
            <person name="Wang Q."/>
            <person name="Van de Peer Y."/>
            <person name="Marchal K."/>
            <person name="Chen J."/>
        </authorList>
    </citation>
    <scope>NUCLEOTIDE SEQUENCE [LARGE SCALE GENOMIC DNA]</scope>
    <source>
        <tissue evidence="1">Leaf</tissue>
    </source>
</reference>
<evidence type="ECO:0000313" key="1">
    <source>
        <dbReference type="EMBL" id="DAD34698.1"/>
    </source>
</evidence>
<gene>
    <name evidence="1" type="ORF">HUJ06_005338</name>
</gene>